<evidence type="ECO:0008006" key="3">
    <source>
        <dbReference type="Google" id="ProtNLM"/>
    </source>
</evidence>
<accession>A0A2X2J087</accession>
<name>A0A2X2J087_SPHMU</name>
<organism evidence="1 2">
    <name type="scientific">Sphingobacterium multivorum</name>
    <dbReference type="NCBI Taxonomy" id="28454"/>
    <lineage>
        <taxon>Bacteria</taxon>
        <taxon>Pseudomonadati</taxon>
        <taxon>Bacteroidota</taxon>
        <taxon>Sphingobacteriia</taxon>
        <taxon>Sphingobacteriales</taxon>
        <taxon>Sphingobacteriaceae</taxon>
        <taxon>Sphingobacterium</taxon>
    </lineage>
</organism>
<sequence>MTTAYLQIVLKMNSSNRGELTSTYNKFKDLFREQIKGAKTQELLFSDEDIQLLYGFDTYEDAEAFLSTELYNNIILVALKPLISNNPEIKIYHVA</sequence>
<proteinExistence type="predicted"/>
<gene>
    <name evidence="1" type="ORF">NCTC11343_02395</name>
</gene>
<dbReference type="Proteomes" id="UP000251241">
    <property type="component" value="Unassembled WGS sequence"/>
</dbReference>
<dbReference type="AlphaFoldDB" id="A0A2X2J087"/>
<reference evidence="1 2" key="1">
    <citation type="submission" date="2018-06" db="EMBL/GenBank/DDBJ databases">
        <authorList>
            <consortium name="Pathogen Informatics"/>
            <person name="Doyle S."/>
        </authorList>
    </citation>
    <scope>NUCLEOTIDE SEQUENCE [LARGE SCALE GENOMIC DNA]</scope>
    <source>
        <strain evidence="1 2">NCTC11343</strain>
    </source>
</reference>
<protein>
    <recommendedName>
        <fullName evidence="3">ABM domain-containing protein</fullName>
    </recommendedName>
</protein>
<dbReference type="EMBL" id="UAUU01000008">
    <property type="protein sequence ID" value="SPZ85831.1"/>
    <property type="molecule type" value="Genomic_DNA"/>
</dbReference>
<evidence type="ECO:0000313" key="1">
    <source>
        <dbReference type="EMBL" id="SPZ85831.1"/>
    </source>
</evidence>
<evidence type="ECO:0000313" key="2">
    <source>
        <dbReference type="Proteomes" id="UP000251241"/>
    </source>
</evidence>